<dbReference type="PROSITE" id="PS01305">
    <property type="entry name" value="MOAA_NIFB_PQQE"/>
    <property type="match status" value="1"/>
</dbReference>
<feature type="binding site" evidence="12">
    <location>
        <position position="261"/>
    </location>
    <ligand>
        <name>[4Fe-4S] cluster</name>
        <dbReference type="ChEBI" id="CHEBI:49883"/>
        <label>2</label>
        <note>4Fe-4S-substrate</note>
    </ligand>
</feature>
<dbReference type="NCBIfam" id="NF001199">
    <property type="entry name" value="PRK00164.2-1"/>
    <property type="match status" value="1"/>
</dbReference>
<comment type="pathway">
    <text evidence="12">Cofactor biosynthesis; molybdopterin biosynthesis.</text>
</comment>
<reference evidence="15 16" key="1">
    <citation type="submission" date="2016-07" db="EMBL/GenBank/DDBJ databases">
        <authorList>
            <person name="Townsley L."/>
            <person name="Shank E.A."/>
        </authorList>
    </citation>
    <scope>NUCLEOTIDE SEQUENCE [LARGE SCALE GENOMIC DNA]</scope>
    <source>
        <strain evidence="15 16">CH01</strain>
    </source>
</reference>
<evidence type="ECO:0000256" key="6">
    <source>
        <dbReference type="ARBA" id="ARBA00023004"/>
    </source>
</evidence>
<evidence type="ECO:0000256" key="3">
    <source>
        <dbReference type="ARBA" id="ARBA00022691"/>
    </source>
</evidence>
<evidence type="ECO:0000256" key="11">
    <source>
        <dbReference type="ARBA" id="ARBA00048697"/>
    </source>
</evidence>
<feature type="binding site" evidence="12">
    <location>
        <position position="278"/>
    </location>
    <ligand>
        <name>[4Fe-4S] cluster</name>
        <dbReference type="ChEBI" id="CHEBI:49883"/>
        <label>2</label>
        <note>4Fe-4S-substrate</note>
    </ligand>
</feature>
<keyword evidence="4 12" id="KW-0479">Metal-binding</keyword>
<keyword evidence="7 12" id="KW-0411">Iron-sulfur</keyword>
<feature type="region of interest" description="Disordered" evidence="13">
    <location>
        <begin position="319"/>
        <end position="341"/>
    </location>
</feature>
<dbReference type="PROSITE" id="PS51918">
    <property type="entry name" value="RADICAL_SAM"/>
    <property type="match status" value="1"/>
</dbReference>
<dbReference type="InterPro" id="IPR040064">
    <property type="entry name" value="MoaA-like"/>
</dbReference>
<keyword evidence="8 12" id="KW-0342">GTP-binding</keyword>
<feature type="binding site" evidence="12">
    <location>
        <position position="30"/>
    </location>
    <ligand>
        <name>S-adenosyl-L-methionine</name>
        <dbReference type="ChEBI" id="CHEBI:59789"/>
    </ligand>
</feature>
<feature type="binding site" evidence="12">
    <location>
        <position position="17"/>
    </location>
    <ligand>
        <name>GTP</name>
        <dbReference type="ChEBI" id="CHEBI:37565"/>
    </ligand>
</feature>
<feature type="binding site" evidence="12">
    <location>
        <position position="126"/>
    </location>
    <ligand>
        <name>S-adenosyl-L-methionine</name>
        <dbReference type="ChEBI" id="CHEBI:59789"/>
    </ligand>
</feature>
<feature type="binding site" evidence="12">
    <location>
        <position position="71"/>
    </location>
    <ligand>
        <name>GTP</name>
        <dbReference type="ChEBI" id="CHEBI:37565"/>
    </ligand>
</feature>
<organism evidence="15 16">
    <name type="scientific">Gottfriedia luciferensis</name>
    <dbReference type="NCBI Taxonomy" id="178774"/>
    <lineage>
        <taxon>Bacteria</taxon>
        <taxon>Bacillati</taxon>
        <taxon>Bacillota</taxon>
        <taxon>Bacilli</taxon>
        <taxon>Bacillales</taxon>
        <taxon>Bacillaceae</taxon>
        <taxon>Gottfriedia</taxon>
    </lineage>
</organism>
<evidence type="ECO:0000256" key="10">
    <source>
        <dbReference type="ARBA" id="ARBA00023239"/>
    </source>
</evidence>
<name>A0ABX2ZSH7_9BACI</name>
<evidence type="ECO:0000256" key="13">
    <source>
        <dbReference type="SAM" id="MobiDB-lite"/>
    </source>
</evidence>
<dbReference type="Pfam" id="PF06463">
    <property type="entry name" value="Mob_synth_C"/>
    <property type="match status" value="1"/>
</dbReference>
<dbReference type="InterPro" id="IPR006638">
    <property type="entry name" value="Elp3/MiaA/NifB-like_rSAM"/>
</dbReference>
<feature type="binding site" evidence="12">
    <location>
        <position position="24"/>
    </location>
    <ligand>
        <name>[4Fe-4S] cluster</name>
        <dbReference type="ChEBI" id="CHEBI:49883"/>
        <label>1</label>
        <note>4Fe-4S-S-AdoMet</note>
    </ligand>
</feature>
<dbReference type="InterPro" id="IPR058240">
    <property type="entry name" value="rSAM_sf"/>
</dbReference>
<evidence type="ECO:0000256" key="12">
    <source>
        <dbReference type="HAMAP-Rule" id="MF_01225"/>
    </source>
</evidence>
<evidence type="ECO:0000259" key="14">
    <source>
        <dbReference type="PROSITE" id="PS51918"/>
    </source>
</evidence>
<comment type="caution">
    <text evidence="15">The sequence shown here is derived from an EMBL/GenBank/DDBJ whole genome shotgun (WGS) entry which is preliminary data.</text>
</comment>
<keyword evidence="5 12" id="KW-0547">Nucleotide-binding</keyword>
<feature type="binding site" evidence="12">
    <location>
        <position position="264"/>
    </location>
    <ligand>
        <name>[4Fe-4S] cluster</name>
        <dbReference type="ChEBI" id="CHEBI:49883"/>
        <label>2</label>
        <note>4Fe-4S-substrate</note>
    </ligand>
</feature>
<evidence type="ECO:0000256" key="5">
    <source>
        <dbReference type="ARBA" id="ARBA00022741"/>
    </source>
</evidence>
<dbReference type="SMART" id="SM00729">
    <property type="entry name" value="Elp3"/>
    <property type="match status" value="1"/>
</dbReference>
<dbReference type="PANTHER" id="PTHR22960:SF0">
    <property type="entry name" value="MOLYBDENUM COFACTOR BIOSYNTHESIS PROTEIN 1"/>
    <property type="match status" value="1"/>
</dbReference>
<evidence type="ECO:0000256" key="4">
    <source>
        <dbReference type="ARBA" id="ARBA00022723"/>
    </source>
</evidence>
<sequence>MKNVALDKHHRPLQDLRISVTDRCNFRCRYCMPEEIFGQDYSFLSQDKILSFDEIERFTRIFVSLGVRKIRITGGEPLLRKNLPKLIERLNKIDGVEDIALTTNGTLLKKFAKDLFEAGLRRVTVSIDSLDEERFSYMTGNRGNVKSVLEGIQAASDIGMKVKINMVVQKGKNEQDIIPMAQYFKDQKHILRFIEYMDVGNYNGWRLDEVVGKQTIIDTINEVMPLEFTEANYVGEVANRYRYKDSDDEIGIISSVTDSFCSTCTRARISAEGKLYTCLFATKGYDLRELVRSNQEDEQIKETILSIWSNRTDRYSDERLSNTKKLNDKSSHKIEMSHIGG</sequence>
<keyword evidence="9 12" id="KW-0501">Molybdenum cofactor biosynthesis</keyword>
<keyword evidence="10 12" id="KW-0456">Lyase</keyword>
<dbReference type="Proteomes" id="UP000094580">
    <property type="component" value="Unassembled WGS sequence"/>
</dbReference>
<dbReference type="PANTHER" id="PTHR22960">
    <property type="entry name" value="MOLYBDOPTERIN COFACTOR SYNTHESIS PROTEIN A"/>
    <property type="match status" value="1"/>
</dbReference>
<dbReference type="EMBL" id="MDKC01000023">
    <property type="protein sequence ID" value="ODG91467.1"/>
    <property type="molecule type" value="Genomic_DNA"/>
</dbReference>
<comment type="function">
    <text evidence="12">Catalyzes the cyclization of GTP to (8S)-3',8-cyclo-7,8-dihydroguanosine 5'-triphosphate.</text>
</comment>
<feature type="binding site" evidence="12">
    <location>
        <position position="163"/>
    </location>
    <ligand>
        <name>GTP</name>
        <dbReference type="ChEBI" id="CHEBI:37565"/>
    </ligand>
</feature>
<dbReference type="InterPro" id="IPR010505">
    <property type="entry name" value="MoaA_twitch"/>
</dbReference>
<dbReference type="Gene3D" id="3.20.20.70">
    <property type="entry name" value="Aldolase class I"/>
    <property type="match status" value="1"/>
</dbReference>
<keyword evidence="2 12" id="KW-0004">4Fe-4S</keyword>
<keyword evidence="3 12" id="KW-0949">S-adenosyl-L-methionine</keyword>
<evidence type="ECO:0000256" key="8">
    <source>
        <dbReference type="ARBA" id="ARBA00023134"/>
    </source>
</evidence>
<dbReference type="EC" id="4.1.99.22" evidence="1 12"/>
<gene>
    <name evidence="12" type="primary">moaA</name>
    <name evidence="15" type="ORF">BED47_07370</name>
</gene>
<feature type="binding site" evidence="12">
    <location>
        <begin position="266"/>
        <end position="268"/>
    </location>
    <ligand>
        <name>GTP</name>
        <dbReference type="ChEBI" id="CHEBI:37565"/>
    </ligand>
</feature>
<comment type="cofactor">
    <cofactor evidence="12">
        <name>[4Fe-4S] cluster</name>
        <dbReference type="ChEBI" id="CHEBI:49883"/>
    </cofactor>
    <text evidence="12">Binds 2 [4Fe-4S] clusters. Binds 1 [4Fe-4S] cluster coordinated with 3 cysteines and an exchangeable S-adenosyl-L-methionine and 1 [4Fe-4S] cluster coordinated with 3 cysteines and the GTP-derived substrate.</text>
</comment>
<accession>A0ABX2ZSH7</accession>
<dbReference type="InterPro" id="IPR013785">
    <property type="entry name" value="Aldolase_TIM"/>
</dbReference>
<feature type="binding site" evidence="12">
    <location>
        <position position="75"/>
    </location>
    <ligand>
        <name>S-adenosyl-L-methionine</name>
        <dbReference type="ChEBI" id="CHEBI:59789"/>
    </ligand>
</feature>
<feature type="domain" description="Radical SAM core" evidence="14">
    <location>
        <begin position="8"/>
        <end position="244"/>
    </location>
</feature>
<evidence type="ECO:0000256" key="7">
    <source>
        <dbReference type="ARBA" id="ARBA00023014"/>
    </source>
</evidence>
<dbReference type="NCBIfam" id="TIGR02666">
    <property type="entry name" value="moaA"/>
    <property type="match status" value="1"/>
</dbReference>
<evidence type="ECO:0000313" key="16">
    <source>
        <dbReference type="Proteomes" id="UP000094580"/>
    </source>
</evidence>
<dbReference type="InterPro" id="IPR000385">
    <property type="entry name" value="MoaA_NifB_PqqE_Fe-S-bd_CS"/>
</dbReference>
<dbReference type="CDD" id="cd01335">
    <property type="entry name" value="Radical_SAM"/>
    <property type="match status" value="1"/>
</dbReference>
<comment type="similarity">
    <text evidence="12">Belongs to the radical SAM superfamily. MoaA family.</text>
</comment>
<dbReference type="InterPro" id="IPR007197">
    <property type="entry name" value="rSAM"/>
</dbReference>
<proteinExistence type="inferred from homology"/>
<evidence type="ECO:0000313" key="15">
    <source>
        <dbReference type="EMBL" id="ODG91467.1"/>
    </source>
</evidence>
<dbReference type="InterPro" id="IPR050105">
    <property type="entry name" value="MoCo_biosynth_MoaA/MoaC"/>
</dbReference>
<dbReference type="InterPro" id="IPR013483">
    <property type="entry name" value="MoaA"/>
</dbReference>
<dbReference type="SUPFAM" id="SSF102114">
    <property type="entry name" value="Radical SAM enzymes"/>
    <property type="match status" value="1"/>
</dbReference>
<comment type="catalytic activity">
    <reaction evidence="11 12">
        <text>GTP + AH2 + S-adenosyl-L-methionine = (8S)-3',8-cyclo-7,8-dihydroguanosine 5'-triphosphate + 5'-deoxyadenosine + L-methionine + A + H(+)</text>
        <dbReference type="Rhea" id="RHEA:49576"/>
        <dbReference type="ChEBI" id="CHEBI:13193"/>
        <dbReference type="ChEBI" id="CHEBI:15378"/>
        <dbReference type="ChEBI" id="CHEBI:17319"/>
        <dbReference type="ChEBI" id="CHEBI:17499"/>
        <dbReference type="ChEBI" id="CHEBI:37565"/>
        <dbReference type="ChEBI" id="CHEBI:57844"/>
        <dbReference type="ChEBI" id="CHEBI:59789"/>
        <dbReference type="ChEBI" id="CHEBI:131766"/>
        <dbReference type="EC" id="4.1.99.22"/>
    </reaction>
</comment>
<feature type="binding site" evidence="12">
    <location>
        <position position="28"/>
    </location>
    <ligand>
        <name>[4Fe-4S] cluster</name>
        <dbReference type="ChEBI" id="CHEBI:49883"/>
        <label>1</label>
        <note>4Fe-4S-S-AdoMet</note>
    </ligand>
</feature>
<dbReference type="SFLD" id="SFLDG01067">
    <property type="entry name" value="SPASM/twitch_domain_containing"/>
    <property type="match status" value="1"/>
</dbReference>
<evidence type="ECO:0000256" key="2">
    <source>
        <dbReference type="ARBA" id="ARBA00022485"/>
    </source>
</evidence>
<feature type="binding site" evidence="12">
    <location>
        <position position="102"/>
    </location>
    <ligand>
        <name>GTP</name>
        <dbReference type="ChEBI" id="CHEBI:37565"/>
    </ligand>
</feature>
<feature type="binding site" evidence="12">
    <location>
        <position position="197"/>
    </location>
    <ligand>
        <name>S-adenosyl-L-methionine</name>
        <dbReference type="ChEBI" id="CHEBI:59789"/>
    </ligand>
</feature>
<feature type="binding site" evidence="12">
    <location>
        <position position="31"/>
    </location>
    <ligand>
        <name>[4Fe-4S] cluster</name>
        <dbReference type="ChEBI" id="CHEBI:49883"/>
        <label>1</label>
        <note>4Fe-4S-S-AdoMet</note>
    </ligand>
</feature>
<comment type="subunit">
    <text evidence="12">Monomer and homodimer.</text>
</comment>
<keyword evidence="6 12" id="KW-0408">Iron</keyword>
<evidence type="ECO:0000256" key="1">
    <source>
        <dbReference type="ARBA" id="ARBA00012167"/>
    </source>
</evidence>
<dbReference type="SFLD" id="SFLDS00029">
    <property type="entry name" value="Radical_SAM"/>
    <property type="match status" value="1"/>
</dbReference>
<dbReference type="SFLD" id="SFLDG01383">
    <property type="entry name" value="cyclic_pyranopterin_phosphate"/>
    <property type="match status" value="1"/>
</dbReference>
<dbReference type="SFLD" id="SFLDG01386">
    <property type="entry name" value="main_SPASM_domain-containing"/>
    <property type="match status" value="1"/>
</dbReference>
<keyword evidence="16" id="KW-1185">Reference proteome</keyword>
<dbReference type="HAMAP" id="MF_01225_B">
    <property type="entry name" value="MoaA_B"/>
    <property type="match status" value="1"/>
</dbReference>
<dbReference type="CDD" id="cd21117">
    <property type="entry name" value="Twitch_MoaA"/>
    <property type="match status" value="1"/>
</dbReference>
<dbReference type="RefSeq" id="WP_069034226.1">
    <property type="nucleotide sequence ID" value="NZ_MDKC01000023.1"/>
</dbReference>
<evidence type="ECO:0000256" key="9">
    <source>
        <dbReference type="ARBA" id="ARBA00023150"/>
    </source>
</evidence>
<protein>
    <recommendedName>
        <fullName evidence="1 12">GTP 3',8-cyclase</fullName>
        <ecNumber evidence="1 12">4.1.99.22</ecNumber>
    </recommendedName>
    <alternativeName>
        <fullName evidence="12">Molybdenum cofactor biosynthesis protein A</fullName>
    </alternativeName>
</protein>
<dbReference type="Pfam" id="PF04055">
    <property type="entry name" value="Radical_SAM"/>
    <property type="match status" value="1"/>
</dbReference>